<gene>
    <name evidence="2" type="ORF">L596_022286</name>
</gene>
<comment type="caution">
    <text evidence="2">The sequence shown here is derived from an EMBL/GenBank/DDBJ whole genome shotgun (WGS) entry which is preliminary data.</text>
</comment>
<proteinExistence type="predicted"/>
<feature type="region of interest" description="Disordered" evidence="1">
    <location>
        <begin position="1"/>
        <end position="40"/>
    </location>
</feature>
<dbReference type="EMBL" id="AZBU02000007">
    <property type="protein sequence ID" value="TKR70237.1"/>
    <property type="molecule type" value="Genomic_DNA"/>
</dbReference>
<dbReference type="InterPro" id="IPR013083">
    <property type="entry name" value="Znf_RING/FYVE/PHD"/>
</dbReference>
<accession>A0A4U5MLC1</accession>
<feature type="region of interest" description="Disordered" evidence="1">
    <location>
        <begin position="442"/>
        <end position="461"/>
    </location>
</feature>
<evidence type="ECO:0008006" key="4">
    <source>
        <dbReference type="Google" id="ProtNLM"/>
    </source>
</evidence>
<feature type="region of interest" description="Disordered" evidence="1">
    <location>
        <begin position="66"/>
        <end position="174"/>
    </location>
</feature>
<reference evidence="2 3" key="1">
    <citation type="journal article" date="2015" name="Genome Biol.">
        <title>Comparative genomics of Steinernema reveals deeply conserved gene regulatory networks.</title>
        <authorList>
            <person name="Dillman A.R."/>
            <person name="Macchietto M."/>
            <person name="Porter C.F."/>
            <person name="Rogers A."/>
            <person name="Williams B."/>
            <person name="Antoshechkin I."/>
            <person name="Lee M.M."/>
            <person name="Goodwin Z."/>
            <person name="Lu X."/>
            <person name="Lewis E.E."/>
            <person name="Goodrich-Blair H."/>
            <person name="Stock S.P."/>
            <person name="Adams B.J."/>
            <person name="Sternberg P.W."/>
            <person name="Mortazavi A."/>
        </authorList>
    </citation>
    <scope>NUCLEOTIDE SEQUENCE [LARGE SCALE GENOMIC DNA]</scope>
    <source>
        <strain evidence="2 3">ALL</strain>
    </source>
</reference>
<evidence type="ECO:0000256" key="1">
    <source>
        <dbReference type="SAM" id="MobiDB-lite"/>
    </source>
</evidence>
<sequence length="461" mass="51374">MVRTRSAARVEEERKNAASSSSSAPTPSNAEMNPPDESNELFDTMVANITADIAIATENRNASENNANEVAEAAEVASVPAPATRRARATVPRTQRGQAAARTVSNGRRNRRQARRAQNEANAETTNRGQARRVHEDTPRPPTPEMRSDDDLARARRQREREREREENWEYGRLIYEDRLRGISRSAAPAPASDADDESDNLRAASPAERSTTSEESTDSSSSEASSMSENSLDYVDVDDTGDQDPDREFYEQLLRARADVAAADARQEPARPEDLWLITDQMNPSPEPFPNARPNPPSRTIDYDLNDAFRCQNCRKHFDSVKLLKCCGNSICADCEAKFFEAPPQNRRRRVGTLKQIDCPVCLKRIPKQQKLVTNVFMESIMEELYKHGEAECGSCMIIRNKQNLNKCLTCNNDNLYCGMCSVRSHWGHNVQSALTEIEAPAGPPSRIEAPGSSIEATMD</sequence>
<evidence type="ECO:0000313" key="2">
    <source>
        <dbReference type="EMBL" id="TKR70237.1"/>
    </source>
</evidence>
<reference evidence="2 3" key="2">
    <citation type="journal article" date="2019" name="G3 (Bethesda)">
        <title>Hybrid Assembly of the Genome of the Entomopathogenic Nematode Steinernema carpocapsae Identifies the X-Chromosome.</title>
        <authorList>
            <person name="Serra L."/>
            <person name="Macchietto M."/>
            <person name="Macias-Munoz A."/>
            <person name="McGill C.J."/>
            <person name="Rodriguez I.M."/>
            <person name="Rodriguez B."/>
            <person name="Murad R."/>
            <person name="Mortazavi A."/>
        </authorList>
    </citation>
    <scope>NUCLEOTIDE SEQUENCE [LARGE SCALE GENOMIC DNA]</scope>
    <source>
        <strain evidence="2 3">ALL</strain>
    </source>
</reference>
<evidence type="ECO:0000313" key="3">
    <source>
        <dbReference type="Proteomes" id="UP000298663"/>
    </source>
</evidence>
<dbReference type="AlphaFoldDB" id="A0A4U5MLC1"/>
<feature type="region of interest" description="Disordered" evidence="1">
    <location>
        <begin position="186"/>
        <end position="246"/>
    </location>
</feature>
<dbReference type="Gene3D" id="3.30.40.10">
    <property type="entry name" value="Zinc/RING finger domain, C3HC4 (zinc finger)"/>
    <property type="match status" value="1"/>
</dbReference>
<feature type="compositionally biased region" description="Low complexity" evidence="1">
    <location>
        <begin position="204"/>
        <end position="235"/>
    </location>
</feature>
<feature type="compositionally biased region" description="Low complexity" evidence="1">
    <location>
        <begin position="17"/>
        <end position="30"/>
    </location>
</feature>
<organism evidence="2 3">
    <name type="scientific">Steinernema carpocapsae</name>
    <name type="common">Entomopathogenic nematode</name>
    <dbReference type="NCBI Taxonomy" id="34508"/>
    <lineage>
        <taxon>Eukaryota</taxon>
        <taxon>Metazoa</taxon>
        <taxon>Ecdysozoa</taxon>
        <taxon>Nematoda</taxon>
        <taxon>Chromadorea</taxon>
        <taxon>Rhabditida</taxon>
        <taxon>Tylenchina</taxon>
        <taxon>Panagrolaimomorpha</taxon>
        <taxon>Strongyloidoidea</taxon>
        <taxon>Steinernematidae</taxon>
        <taxon>Steinernema</taxon>
    </lineage>
</organism>
<dbReference type="Proteomes" id="UP000298663">
    <property type="component" value="Unassembled WGS sequence"/>
</dbReference>
<feature type="compositionally biased region" description="Low complexity" evidence="1">
    <location>
        <begin position="66"/>
        <end position="96"/>
    </location>
</feature>
<protein>
    <recommendedName>
        <fullName evidence="4">RING-type domain-containing protein</fullName>
    </recommendedName>
</protein>
<name>A0A4U5MLC1_STECR</name>
<feature type="compositionally biased region" description="Basic and acidic residues" evidence="1">
    <location>
        <begin position="146"/>
        <end position="174"/>
    </location>
</feature>
<keyword evidence="3" id="KW-1185">Reference proteome</keyword>